<gene>
    <name evidence="2" type="ORF">EPJ74_00440</name>
</gene>
<evidence type="ECO:0000259" key="1">
    <source>
        <dbReference type="Pfam" id="PF13175"/>
    </source>
</evidence>
<dbReference type="AlphaFoldDB" id="A0A5C8GIL2"/>
<dbReference type="Gene3D" id="3.40.50.300">
    <property type="entry name" value="P-loop containing nucleotide triphosphate hydrolases"/>
    <property type="match status" value="2"/>
</dbReference>
<evidence type="ECO:0000313" key="3">
    <source>
        <dbReference type="Proteomes" id="UP000322188"/>
    </source>
</evidence>
<dbReference type="EMBL" id="SAYK01000002">
    <property type="protein sequence ID" value="TXJ61646.1"/>
    <property type="molecule type" value="Genomic_DNA"/>
</dbReference>
<dbReference type="PANTHER" id="PTHR43581">
    <property type="entry name" value="ATP/GTP PHOSPHATASE"/>
    <property type="match status" value="1"/>
</dbReference>
<name>A0A5C8GIL2_9SPIR</name>
<reference evidence="2 3" key="1">
    <citation type="journal article" date="1992" name="Lakartidningen">
        <title>[Penicillin V and not amoxicillin is the first choice preparation in acute otitis].</title>
        <authorList>
            <person name="Kamme C."/>
            <person name="Lundgren K."/>
            <person name="Prellner K."/>
        </authorList>
    </citation>
    <scope>NUCLEOTIDE SEQUENCE [LARGE SCALE GENOMIC DNA]</scope>
    <source>
        <strain evidence="2 3">PC2022III</strain>
    </source>
</reference>
<comment type="caution">
    <text evidence="2">The sequence shown here is derived from an EMBL/GenBank/DDBJ whole genome shotgun (WGS) entry which is preliminary data.</text>
</comment>
<proteinExistence type="predicted"/>
<feature type="domain" description="Endonuclease GajA/Old nuclease/RecF-like AAA" evidence="1">
    <location>
        <begin position="6"/>
        <end position="432"/>
    </location>
</feature>
<dbReference type="InterPro" id="IPR027417">
    <property type="entry name" value="P-loop_NTPase"/>
</dbReference>
<protein>
    <recommendedName>
        <fullName evidence="1">Endonuclease GajA/Old nuclease/RecF-like AAA domain-containing protein</fullName>
    </recommendedName>
</protein>
<dbReference type="Proteomes" id="UP000322188">
    <property type="component" value="Unassembled WGS sequence"/>
</dbReference>
<organism evidence="2 3">
    <name type="scientific">Brachyspira aalborgi</name>
    <dbReference type="NCBI Taxonomy" id="29522"/>
    <lineage>
        <taxon>Bacteria</taxon>
        <taxon>Pseudomonadati</taxon>
        <taxon>Spirochaetota</taxon>
        <taxon>Spirochaetia</taxon>
        <taxon>Brachyspirales</taxon>
        <taxon>Brachyspiraceae</taxon>
        <taxon>Brachyspira</taxon>
    </lineage>
</organism>
<dbReference type="Pfam" id="PF13175">
    <property type="entry name" value="AAA_15"/>
    <property type="match status" value="1"/>
</dbReference>
<evidence type="ECO:0000313" key="2">
    <source>
        <dbReference type="EMBL" id="TXJ61646.1"/>
    </source>
</evidence>
<dbReference type="RefSeq" id="WP_147559521.1">
    <property type="nucleotide sequence ID" value="NZ_SAYK01000002.1"/>
</dbReference>
<dbReference type="InterPro" id="IPR051396">
    <property type="entry name" value="Bact_Antivir_Def_Nuclease"/>
</dbReference>
<dbReference type="PANTHER" id="PTHR43581:SF4">
    <property type="entry name" value="ATP_GTP PHOSPHATASE"/>
    <property type="match status" value="1"/>
</dbReference>
<dbReference type="InterPro" id="IPR041685">
    <property type="entry name" value="AAA_GajA/Old/RecF-like"/>
</dbReference>
<accession>A0A5C8GIL2</accession>
<dbReference type="SUPFAM" id="SSF52540">
    <property type="entry name" value="P-loop containing nucleoside triphosphate hydrolases"/>
    <property type="match status" value="1"/>
</dbReference>
<dbReference type="GeneID" id="61065756"/>
<sequence length="648" mass="75873">MSQRFLKIKNFKNIGITKEEDQWERLYLNNSLDKDKIGELIILIGENNVGKSNILDAINTISLASKSKKSQNFKNCMPDFMDYEECLPKLKLVYKDDENNSCDLELNIDEEGNAELLNSLPKDTKIIEPELNLDKVIKEFESKFSSYTKEIRDYGYNNYELDNIIKDYNNIIDSKENINTKYEKLKGLYARLAEFFRYFVDYYNGRVGYSLQIKELTFIDLDTIAYIKQKDVDIIKEKYDIDFIPNIVLYKEEHIKDEDLITTPEKIKDSKFFNSLFKAIGKPISTVKTNYEKSNPAFIKKYQENINKRLKDIVNDRFNELFFQKSELETLETTQNYDFSIELEENRIYLSICKNDEVLTLSKQSVGFKRFFNFFFNFLYTNELKAGDIVLMDEPEIHLSIPGRRDLRKFIKKFAKDTGITFIATTHNPSFVDIDYLDELRIIKNNKDGIGVKIQSNFSALADDEVDTLDSIINSFGILRSDLTREYKIIFVEGITDYNYLTAFKLLYNKDKEDKKEYDKKLNIVFIPIYGLGKDDNEMEKKLDKLIQFKDAILLTDGDTRGNAFKKLCDNEKLKGRLTVIQLTEIENSFKNIENLFAQSDKEKFKDIIENKGIEKSSPFKNSIAQLELDAKTIENFNKVLKYLNEMS</sequence>